<dbReference type="STRING" id="497965.Cyan7822_0971"/>
<keyword evidence="2" id="KW-0812">Transmembrane</keyword>
<dbReference type="InterPro" id="IPR014315">
    <property type="entry name" value="ABC_heterocyst_DevB"/>
</dbReference>
<dbReference type="AlphaFoldDB" id="E0UDX8"/>
<keyword evidence="2" id="KW-0472">Membrane</keyword>
<name>E0UDX8_GLOV7</name>
<dbReference type="Proteomes" id="UP000008206">
    <property type="component" value="Chromosome"/>
</dbReference>
<evidence type="ECO:0000313" key="4">
    <source>
        <dbReference type="EMBL" id="ADN12982.1"/>
    </source>
</evidence>
<evidence type="ECO:0000313" key="5">
    <source>
        <dbReference type="Proteomes" id="UP000008206"/>
    </source>
</evidence>
<evidence type="ECO:0000259" key="3">
    <source>
        <dbReference type="Pfam" id="PF25876"/>
    </source>
</evidence>
<feature type="domain" description="Multidrug resistance protein MdtA-like alpha-helical hairpin" evidence="3">
    <location>
        <begin position="181"/>
        <end position="241"/>
    </location>
</feature>
<dbReference type="PANTHER" id="PTHR30469:SF15">
    <property type="entry name" value="HLYD FAMILY OF SECRETION PROTEINS"/>
    <property type="match status" value="1"/>
</dbReference>
<dbReference type="PANTHER" id="PTHR30469">
    <property type="entry name" value="MULTIDRUG RESISTANCE PROTEIN MDTA"/>
    <property type="match status" value="1"/>
</dbReference>
<proteinExistence type="predicted"/>
<dbReference type="RefSeq" id="WP_013321090.1">
    <property type="nucleotide sequence ID" value="NC_014501.1"/>
</dbReference>
<evidence type="ECO:0000256" key="2">
    <source>
        <dbReference type="SAM" id="Phobius"/>
    </source>
</evidence>
<organism evidence="4 5">
    <name type="scientific">Gloeothece verrucosa (strain PCC 7822)</name>
    <name type="common">Cyanothece sp. (strain PCC 7822)</name>
    <dbReference type="NCBI Taxonomy" id="497965"/>
    <lineage>
        <taxon>Bacteria</taxon>
        <taxon>Bacillati</taxon>
        <taxon>Cyanobacteriota</taxon>
        <taxon>Cyanophyceae</taxon>
        <taxon>Oscillatoriophycideae</taxon>
        <taxon>Chroococcales</taxon>
        <taxon>Aphanothecaceae</taxon>
        <taxon>Gloeothece</taxon>
        <taxon>Gloeothece verrucosa</taxon>
    </lineage>
</organism>
<dbReference type="Pfam" id="PF25876">
    <property type="entry name" value="HH_MFP_RND"/>
    <property type="match status" value="1"/>
</dbReference>
<dbReference type="Gene3D" id="1.10.287.470">
    <property type="entry name" value="Helix hairpin bin"/>
    <property type="match status" value="1"/>
</dbReference>
<dbReference type="NCBIfam" id="TIGR02971">
    <property type="entry name" value="heterocyst_DevB"/>
    <property type="match status" value="1"/>
</dbReference>
<dbReference type="HOGENOM" id="CLU_031364_1_0_3"/>
<evidence type="ECO:0000256" key="1">
    <source>
        <dbReference type="SAM" id="Coils"/>
    </source>
</evidence>
<protein>
    <submittedName>
        <fullName evidence="4">ABC exporter membrane fusion protein, DevB family</fullName>
    </submittedName>
</protein>
<dbReference type="eggNOG" id="COG0845">
    <property type="taxonomic scope" value="Bacteria"/>
</dbReference>
<gene>
    <name evidence="4" type="ordered locus">Cyan7822_0971</name>
</gene>
<dbReference type="GO" id="GO:0015562">
    <property type="term" value="F:efflux transmembrane transporter activity"/>
    <property type="evidence" value="ECO:0007669"/>
    <property type="project" value="TreeGrafter"/>
</dbReference>
<dbReference type="GO" id="GO:1990281">
    <property type="term" value="C:efflux pump complex"/>
    <property type="evidence" value="ECO:0007669"/>
    <property type="project" value="TreeGrafter"/>
</dbReference>
<feature type="transmembrane region" description="Helical" evidence="2">
    <location>
        <begin position="20"/>
        <end position="39"/>
    </location>
</feature>
<keyword evidence="1" id="KW-0175">Coiled coil</keyword>
<sequence>MAQTTEFKKPIFLKDGKRWVIAACSLGALITIGSTIYGLRQSQIESKPSPPPVSQTKQISAVTALGRIEPQGEVIKIAPAPNMGGAKVVQLLVEEGDLVKKGQTIAILDNLPQEQAAVGVAQKEVEVALANLDIVKAGAKQGEIEAQRATIARLQAELSGEIATNQVTIARLQASLAGEQEEQQATIERLQAELRDAEKDFQRYEKLAQEGVISDSDLDERSLKLATAREKVSEAKARLKKTVDTLNEQIKEQSSLSQKQVDTLQKQIDEAKATLERIAEVRPVDVQKAQAEVDKANANLKKAQADLELAYVKAPLNGQILKIYSRPGAKVDDKNGIAEIGNTDQMIVIAEVYESDINKVKLGQTAFITSENNTFSQKLTGKIYHIGLQIGKKDVLNTDPAADVDVRVIEVKILLDPESSRRVSGLTYGKVVAEIPLKNQ</sequence>
<dbReference type="EMBL" id="CP002198">
    <property type="protein sequence ID" value="ADN12982.1"/>
    <property type="molecule type" value="Genomic_DNA"/>
</dbReference>
<keyword evidence="5" id="KW-1185">Reference proteome</keyword>
<dbReference type="KEGG" id="cyj:Cyan7822_0971"/>
<feature type="coiled-coil region" evidence="1">
    <location>
        <begin position="173"/>
        <end position="313"/>
    </location>
</feature>
<dbReference type="Gene3D" id="2.40.30.170">
    <property type="match status" value="1"/>
</dbReference>
<keyword evidence="2" id="KW-1133">Transmembrane helix</keyword>
<dbReference type="InterPro" id="IPR058624">
    <property type="entry name" value="MdtA-like_HH"/>
</dbReference>
<reference evidence="5" key="1">
    <citation type="journal article" date="2011" name="MBio">
        <title>Novel metabolic attributes of the genus Cyanothece, comprising a group of unicellular nitrogen-fixing Cyanobacteria.</title>
        <authorList>
            <person name="Bandyopadhyay A."/>
            <person name="Elvitigala T."/>
            <person name="Welsh E."/>
            <person name="Stockel J."/>
            <person name="Liberton M."/>
            <person name="Min H."/>
            <person name="Sherman L.A."/>
            <person name="Pakrasi H.B."/>
        </authorList>
    </citation>
    <scope>NUCLEOTIDE SEQUENCE [LARGE SCALE GENOMIC DNA]</scope>
    <source>
        <strain evidence="5">PCC 7822</strain>
    </source>
</reference>
<dbReference type="SUPFAM" id="SSF111369">
    <property type="entry name" value="HlyD-like secretion proteins"/>
    <property type="match status" value="2"/>
</dbReference>
<dbReference type="OrthoDB" id="264111at2"/>
<accession>E0UDX8</accession>
<dbReference type="Gene3D" id="2.40.50.100">
    <property type="match status" value="1"/>
</dbReference>